<organism evidence="2 3">
    <name type="scientific">Caulobacter endophyticus</name>
    <dbReference type="NCBI Taxonomy" id="2172652"/>
    <lineage>
        <taxon>Bacteria</taxon>
        <taxon>Pseudomonadati</taxon>
        <taxon>Pseudomonadota</taxon>
        <taxon>Alphaproteobacteria</taxon>
        <taxon>Caulobacterales</taxon>
        <taxon>Caulobacteraceae</taxon>
        <taxon>Caulobacter</taxon>
    </lineage>
</organism>
<gene>
    <name evidence="2" type="ORF">DDF67_10345</name>
</gene>
<dbReference type="RefSeq" id="WP_109100820.1">
    <property type="nucleotide sequence ID" value="NZ_QDKQ01000035.1"/>
</dbReference>
<comment type="caution">
    <text evidence="2">The sequence shown here is derived from an EMBL/GenBank/DDBJ whole genome shotgun (WGS) entry which is preliminary data.</text>
</comment>
<dbReference type="OrthoDB" id="7190550at2"/>
<accession>A0A2T9K2W6</accession>
<evidence type="ECO:0000313" key="3">
    <source>
        <dbReference type="Proteomes" id="UP000245073"/>
    </source>
</evidence>
<dbReference type="AlphaFoldDB" id="A0A2T9K2W6"/>
<name>A0A2T9K2W6_9CAUL</name>
<evidence type="ECO:0000256" key="1">
    <source>
        <dbReference type="SAM" id="MobiDB-lite"/>
    </source>
</evidence>
<dbReference type="Proteomes" id="UP000245073">
    <property type="component" value="Unassembled WGS sequence"/>
</dbReference>
<protein>
    <submittedName>
        <fullName evidence="2">Uncharacterized protein</fullName>
    </submittedName>
</protein>
<proteinExistence type="predicted"/>
<keyword evidence="3" id="KW-1185">Reference proteome</keyword>
<reference evidence="2 3" key="1">
    <citation type="submission" date="2018-04" db="EMBL/GenBank/DDBJ databases">
        <title>The genome sequence of Caulobacter sp. 744.</title>
        <authorList>
            <person name="Gao J."/>
            <person name="Sun J."/>
        </authorList>
    </citation>
    <scope>NUCLEOTIDE SEQUENCE [LARGE SCALE GENOMIC DNA]</scope>
    <source>
        <strain evidence="2 3">774</strain>
    </source>
</reference>
<evidence type="ECO:0000313" key="2">
    <source>
        <dbReference type="EMBL" id="PVM90318.1"/>
    </source>
</evidence>
<dbReference type="EMBL" id="QDKQ01000035">
    <property type="protein sequence ID" value="PVM90318.1"/>
    <property type="molecule type" value="Genomic_DNA"/>
</dbReference>
<sequence length="86" mass="8878">MSPAGPEDPPGAPSAIPSPDVPAFSGEDIVRLFAATYLPLCRSLEAAGALDPQALARDIRARLDPEPGEPWEILAAALCKVLGETG</sequence>
<feature type="compositionally biased region" description="Pro residues" evidence="1">
    <location>
        <begin position="1"/>
        <end position="12"/>
    </location>
</feature>
<feature type="region of interest" description="Disordered" evidence="1">
    <location>
        <begin position="1"/>
        <end position="20"/>
    </location>
</feature>